<dbReference type="InterPro" id="IPR016187">
    <property type="entry name" value="CTDL_fold"/>
</dbReference>
<comment type="caution">
    <text evidence="2">The sequence shown here is derived from an EMBL/GenBank/DDBJ whole genome shotgun (WGS) entry which is preliminary data.</text>
</comment>
<dbReference type="SUPFAM" id="SSF56436">
    <property type="entry name" value="C-type lectin-like"/>
    <property type="match status" value="1"/>
</dbReference>
<keyword evidence="3" id="KW-1185">Reference proteome</keyword>
<dbReference type="Pfam" id="PF00059">
    <property type="entry name" value="Lectin_C"/>
    <property type="match status" value="1"/>
</dbReference>
<proteinExistence type="predicted"/>
<protein>
    <recommendedName>
        <fullName evidence="1">C-type lectin domain-containing protein</fullName>
    </recommendedName>
</protein>
<dbReference type="Gene3D" id="3.10.100.10">
    <property type="entry name" value="Mannose-Binding Protein A, subunit A"/>
    <property type="match status" value="1"/>
</dbReference>
<evidence type="ECO:0000259" key="1">
    <source>
        <dbReference type="PROSITE" id="PS50041"/>
    </source>
</evidence>
<sequence length="67" mass="7890">IFTKTEKPYYIGLRLGLDKEFKWMDGSPVEFVAWALRQPDFANNDEFCTQMHTEQGKSIMIFLIETL</sequence>
<gene>
    <name evidence="2" type="ORF">GDO78_016336</name>
</gene>
<dbReference type="InterPro" id="IPR016186">
    <property type="entry name" value="C-type_lectin-like/link_sf"/>
</dbReference>
<dbReference type="Proteomes" id="UP000770717">
    <property type="component" value="Unassembled WGS sequence"/>
</dbReference>
<dbReference type="OrthoDB" id="2142683at2759"/>
<reference evidence="2" key="1">
    <citation type="thesis" date="2020" institute="ProQuest LLC" country="789 East Eisenhower Parkway, Ann Arbor, MI, USA">
        <title>Comparative Genomics and Chromosome Evolution.</title>
        <authorList>
            <person name="Mudd A.B."/>
        </authorList>
    </citation>
    <scope>NUCLEOTIDE SEQUENCE</scope>
    <source>
        <strain evidence="2">HN-11 Male</strain>
        <tissue evidence="2">Kidney and liver</tissue>
    </source>
</reference>
<evidence type="ECO:0000313" key="2">
    <source>
        <dbReference type="EMBL" id="KAG9461588.1"/>
    </source>
</evidence>
<name>A0A8J6E8C2_ELECQ</name>
<evidence type="ECO:0000313" key="3">
    <source>
        <dbReference type="Proteomes" id="UP000770717"/>
    </source>
</evidence>
<dbReference type="AlphaFoldDB" id="A0A8J6E8C2"/>
<feature type="domain" description="C-type lectin" evidence="1">
    <location>
        <begin position="1"/>
        <end position="57"/>
    </location>
</feature>
<accession>A0A8J6E8C2</accession>
<feature type="non-terminal residue" evidence="2">
    <location>
        <position position="67"/>
    </location>
</feature>
<organism evidence="2 3">
    <name type="scientific">Eleutherodactylus coqui</name>
    <name type="common">Puerto Rican coqui</name>
    <dbReference type="NCBI Taxonomy" id="57060"/>
    <lineage>
        <taxon>Eukaryota</taxon>
        <taxon>Metazoa</taxon>
        <taxon>Chordata</taxon>
        <taxon>Craniata</taxon>
        <taxon>Vertebrata</taxon>
        <taxon>Euteleostomi</taxon>
        <taxon>Amphibia</taxon>
        <taxon>Batrachia</taxon>
        <taxon>Anura</taxon>
        <taxon>Neobatrachia</taxon>
        <taxon>Hyloidea</taxon>
        <taxon>Eleutherodactylidae</taxon>
        <taxon>Eleutherodactylinae</taxon>
        <taxon>Eleutherodactylus</taxon>
        <taxon>Eleutherodactylus</taxon>
    </lineage>
</organism>
<dbReference type="EMBL" id="WNTK01019235">
    <property type="protein sequence ID" value="KAG9461588.1"/>
    <property type="molecule type" value="Genomic_DNA"/>
</dbReference>
<dbReference type="PROSITE" id="PS50041">
    <property type="entry name" value="C_TYPE_LECTIN_2"/>
    <property type="match status" value="1"/>
</dbReference>
<dbReference type="InterPro" id="IPR001304">
    <property type="entry name" value="C-type_lectin-like"/>
</dbReference>